<sequence length="73" mass="7795">MLRGIAAGMLLGVATTLYMSRPRPVVRTRRAGRLLARVRRTPVTRGAAAATAGLARAMDVGRAGLAQLRQLVR</sequence>
<dbReference type="EMBL" id="AP014924">
    <property type="protein sequence ID" value="BAS28450.1"/>
    <property type="molecule type" value="Genomic_DNA"/>
</dbReference>
<accession>A0A0K2SMV8</accession>
<reference evidence="2" key="1">
    <citation type="submission" date="2015-07" db="EMBL/GenBank/DDBJ databases">
        <title>Complete genome sequence and phylogenetic analysis of Limnochorda pilosa.</title>
        <authorList>
            <person name="Watanabe M."/>
            <person name="Kojima H."/>
            <person name="Fukui M."/>
        </authorList>
    </citation>
    <scope>NUCLEOTIDE SEQUENCE [LARGE SCALE GENOMIC DNA]</scope>
    <source>
        <strain evidence="2">HC45</strain>
    </source>
</reference>
<keyword evidence="2" id="KW-1185">Reference proteome</keyword>
<dbReference type="Proteomes" id="UP000065807">
    <property type="component" value="Chromosome"/>
</dbReference>
<dbReference type="KEGG" id="lpil:LIP_2620"/>
<dbReference type="STRING" id="1555112.LIP_2620"/>
<name>A0A0K2SMV8_LIMPI</name>
<proteinExistence type="predicted"/>
<evidence type="ECO:0000313" key="2">
    <source>
        <dbReference type="Proteomes" id="UP000065807"/>
    </source>
</evidence>
<protein>
    <submittedName>
        <fullName evidence="1">Uncharacterized protein</fullName>
    </submittedName>
</protein>
<dbReference type="AlphaFoldDB" id="A0A0K2SMV8"/>
<gene>
    <name evidence="1" type="ORF">LIP_2620</name>
</gene>
<reference evidence="2" key="2">
    <citation type="journal article" date="2016" name="Int. J. Syst. Evol. Microbiol.">
        <title>Complete genome sequence and cell structure of Limnochorda pilosa, a Gram-negative spore-former within the phylum Firmicutes.</title>
        <authorList>
            <person name="Watanabe M."/>
            <person name="Kojima H."/>
            <person name="Fukui M."/>
        </authorList>
    </citation>
    <scope>NUCLEOTIDE SEQUENCE [LARGE SCALE GENOMIC DNA]</scope>
    <source>
        <strain evidence="2">HC45</strain>
    </source>
</reference>
<organism evidence="1 2">
    <name type="scientific">Limnochorda pilosa</name>
    <dbReference type="NCBI Taxonomy" id="1555112"/>
    <lineage>
        <taxon>Bacteria</taxon>
        <taxon>Bacillati</taxon>
        <taxon>Bacillota</taxon>
        <taxon>Limnochordia</taxon>
        <taxon>Limnochordales</taxon>
        <taxon>Limnochordaceae</taxon>
        <taxon>Limnochorda</taxon>
    </lineage>
</organism>
<evidence type="ECO:0000313" key="1">
    <source>
        <dbReference type="EMBL" id="BAS28450.1"/>
    </source>
</evidence>